<accession>A0A3G1KLZ5</accession>
<keyword evidence="6" id="KW-0067">ATP-binding</keyword>
<evidence type="ECO:0000256" key="6">
    <source>
        <dbReference type="HAMAP-Rule" id="MF_00122"/>
    </source>
</evidence>
<dbReference type="GO" id="GO:0070681">
    <property type="term" value="P:glutaminyl-tRNAGln biosynthesis via transamidation"/>
    <property type="evidence" value="ECO:0007669"/>
    <property type="project" value="TreeGrafter"/>
</dbReference>
<keyword evidence="6" id="KW-0547">Nucleotide-binding</keyword>
<dbReference type="GO" id="GO:0050566">
    <property type="term" value="F:asparaginyl-tRNA synthase (glutamine-hydrolyzing) activity"/>
    <property type="evidence" value="ECO:0007669"/>
    <property type="project" value="RHEA"/>
</dbReference>
<dbReference type="InterPro" id="IPR036113">
    <property type="entry name" value="Asp/Glu-ADT_sf_sub_c"/>
</dbReference>
<name>A0A3G1KLZ5_FORW1</name>
<keyword evidence="8" id="KW-1185">Reference proteome</keyword>
<dbReference type="InterPro" id="IPR003837">
    <property type="entry name" value="GatC"/>
</dbReference>
<dbReference type="HAMAP" id="MF_00122">
    <property type="entry name" value="GatC"/>
    <property type="match status" value="1"/>
</dbReference>
<evidence type="ECO:0000256" key="2">
    <source>
        <dbReference type="ARBA" id="ARBA00011123"/>
    </source>
</evidence>
<reference evidence="7 8" key="1">
    <citation type="submission" date="2016-10" db="EMBL/GenBank/DDBJ databases">
        <title>Complete Genome Sequence of Peptococcaceae strain DCMF.</title>
        <authorList>
            <person name="Edwards R.J."/>
            <person name="Holland S.I."/>
            <person name="Deshpande N.P."/>
            <person name="Wong Y.K."/>
            <person name="Ertan H."/>
            <person name="Manefield M."/>
            <person name="Russell T.L."/>
            <person name="Lee M.J."/>
        </authorList>
    </citation>
    <scope>NUCLEOTIDE SEQUENCE [LARGE SCALE GENOMIC DNA]</scope>
    <source>
        <strain evidence="7 8">DCMF</strain>
    </source>
</reference>
<dbReference type="Gene3D" id="1.10.20.60">
    <property type="entry name" value="Glu-tRNAGln amidotransferase C subunit, N-terminal domain"/>
    <property type="match status" value="1"/>
</dbReference>
<dbReference type="EC" id="6.3.5.-" evidence="6"/>
<evidence type="ECO:0000256" key="3">
    <source>
        <dbReference type="ARBA" id="ARBA00024799"/>
    </source>
</evidence>
<comment type="function">
    <text evidence="3 6">Allows the formation of correctly charged Asn-tRNA(Asn) or Gln-tRNA(Gln) through the transamidation of misacylated Asp-tRNA(Asn) or Glu-tRNA(Gln) in organisms which lack either or both of asparaginyl-tRNA or glutaminyl-tRNA synthetases. The reaction takes place in the presence of glutamine and ATP through an activated phospho-Asp-tRNA(Asn) or phospho-Glu-tRNA(Gln).</text>
</comment>
<dbReference type="RefSeq" id="WP_148132592.1">
    <property type="nucleotide sequence ID" value="NZ_CP017634.1"/>
</dbReference>
<dbReference type="GO" id="GO:0006412">
    <property type="term" value="P:translation"/>
    <property type="evidence" value="ECO:0007669"/>
    <property type="project" value="UniProtKB-UniRule"/>
</dbReference>
<dbReference type="EMBL" id="CP017634">
    <property type="protein sequence ID" value="ATW23453.1"/>
    <property type="molecule type" value="Genomic_DNA"/>
</dbReference>
<evidence type="ECO:0000313" key="8">
    <source>
        <dbReference type="Proteomes" id="UP000323521"/>
    </source>
</evidence>
<dbReference type="GO" id="GO:0005524">
    <property type="term" value="F:ATP binding"/>
    <property type="evidence" value="ECO:0007669"/>
    <property type="project" value="UniProtKB-KW"/>
</dbReference>
<protein>
    <recommendedName>
        <fullName evidence="6">Aspartyl/glutamyl-tRNA(Asn/Gln) amidotransferase subunit C</fullName>
        <shortName evidence="6">Asp/Glu-ADT subunit C</shortName>
        <ecNumber evidence="6">6.3.5.-</ecNumber>
    </recommendedName>
</protein>
<dbReference type="SUPFAM" id="SSF141000">
    <property type="entry name" value="Glu-tRNAGln amidotransferase C subunit"/>
    <property type="match status" value="1"/>
</dbReference>
<keyword evidence="6" id="KW-0436">Ligase</keyword>
<evidence type="ECO:0000256" key="1">
    <source>
        <dbReference type="ARBA" id="ARBA00010757"/>
    </source>
</evidence>
<comment type="subunit">
    <text evidence="2 6">Heterotrimer of A, B and C subunits.</text>
</comment>
<comment type="catalytic activity">
    <reaction evidence="4 6">
        <text>L-aspartyl-tRNA(Asn) + L-glutamine + ATP + H2O = L-asparaginyl-tRNA(Asn) + L-glutamate + ADP + phosphate + 2 H(+)</text>
        <dbReference type="Rhea" id="RHEA:14513"/>
        <dbReference type="Rhea" id="RHEA-COMP:9674"/>
        <dbReference type="Rhea" id="RHEA-COMP:9677"/>
        <dbReference type="ChEBI" id="CHEBI:15377"/>
        <dbReference type="ChEBI" id="CHEBI:15378"/>
        <dbReference type="ChEBI" id="CHEBI:29985"/>
        <dbReference type="ChEBI" id="CHEBI:30616"/>
        <dbReference type="ChEBI" id="CHEBI:43474"/>
        <dbReference type="ChEBI" id="CHEBI:58359"/>
        <dbReference type="ChEBI" id="CHEBI:78515"/>
        <dbReference type="ChEBI" id="CHEBI:78516"/>
        <dbReference type="ChEBI" id="CHEBI:456216"/>
    </reaction>
</comment>
<dbReference type="GO" id="GO:0050567">
    <property type="term" value="F:glutaminyl-tRNA synthase (glutamine-hydrolyzing) activity"/>
    <property type="evidence" value="ECO:0007669"/>
    <property type="project" value="UniProtKB-UniRule"/>
</dbReference>
<organism evidence="7 8">
    <name type="scientific">Formimonas warabiya</name>
    <dbReference type="NCBI Taxonomy" id="1761012"/>
    <lineage>
        <taxon>Bacteria</taxon>
        <taxon>Bacillati</taxon>
        <taxon>Bacillota</taxon>
        <taxon>Clostridia</taxon>
        <taxon>Eubacteriales</taxon>
        <taxon>Peptococcaceae</taxon>
        <taxon>Candidatus Formimonas</taxon>
    </lineage>
</organism>
<evidence type="ECO:0000256" key="5">
    <source>
        <dbReference type="ARBA" id="ARBA00047913"/>
    </source>
</evidence>
<dbReference type="PANTHER" id="PTHR15004:SF0">
    <property type="entry name" value="GLUTAMYL-TRNA(GLN) AMIDOTRANSFERASE SUBUNIT C, MITOCHONDRIAL"/>
    <property type="match status" value="1"/>
</dbReference>
<proteinExistence type="inferred from homology"/>
<dbReference type="NCBIfam" id="TIGR00135">
    <property type="entry name" value="gatC"/>
    <property type="match status" value="1"/>
</dbReference>
<dbReference type="PANTHER" id="PTHR15004">
    <property type="entry name" value="GLUTAMYL-TRNA(GLN) AMIDOTRANSFERASE SUBUNIT C, MITOCHONDRIAL"/>
    <property type="match status" value="1"/>
</dbReference>
<comment type="similarity">
    <text evidence="1 6">Belongs to the GatC family.</text>
</comment>
<dbReference type="Pfam" id="PF02686">
    <property type="entry name" value="GatC"/>
    <property type="match status" value="1"/>
</dbReference>
<dbReference type="AlphaFoldDB" id="A0A3G1KLZ5"/>
<comment type="catalytic activity">
    <reaction evidence="5 6">
        <text>L-glutamyl-tRNA(Gln) + L-glutamine + ATP + H2O = L-glutaminyl-tRNA(Gln) + L-glutamate + ADP + phosphate + H(+)</text>
        <dbReference type="Rhea" id="RHEA:17521"/>
        <dbReference type="Rhea" id="RHEA-COMP:9681"/>
        <dbReference type="Rhea" id="RHEA-COMP:9684"/>
        <dbReference type="ChEBI" id="CHEBI:15377"/>
        <dbReference type="ChEBI" id="CHEBI:15378"/>
        <dbReference type="ChEBI" id="CHEBI:29985"/>
        <dbReference type="ChEBI" id="CHEBI:30616"/>
        <dbReference type="ChEBI" id="CHEBI:43474"/>
        <dbReference type="ChEBI" id="CHEBI:58359"/>
        <dbReference type="ChEBI" id="CHEBI:78520"/>
        <dbReference type="ChEBI" id="CHEBI:78521"/>
        <dbReference type="ChEBI" id="CHEBI:456216"/>
    </reaction>
</comment>
<evidence type="ECO:0000313" key="7">
    <source>
        <dbReference type="EMBL" id="ATW23453.1"/>
    </source>
</evidence>
<dbReference type="GO" id="GO:0006450">
    <property type="term" value="P:regulation of translational fidelity"/>
    <property type="evidence" value="ECO:0007669"/>
    <property type="project" value="InterPro"/>
</dbReference>
<dbReference type="KEGG" id="fwa:DCMF_00360"/>
<keyword evidence="7" id="KW-0808">Transferase</keyword>
<keyword evidence="6" id="KW-0648">Protein biosynthesis</keyword>
<sequence length="94" mass="10710">MAISLKDVEHVAMLARLELTAEEKEMYTGQLNAILEYIGKLQELDTSQIPPTAHVLPIHNVLREDQVRPSMDRAEVLQNAPYEEEGQFRVPKIV</sequence>
<evidence type="ECO:0000256" key="4">
    <source>
        <dbReference type="ARBA" id="ARBA00047380"/>
    </source>
</evidence>
<dbReference type="OrthoDB" id="9813938at2"/>
<dbReference type="GO" id="GO:0016740">
    <property type="term" value="F:transferase activity"/>
    <property type="evidence" value="ECO:0007669"/>
    <property type="project" value="UniProtKB-KW"/>
</dbReference>
<dbReference type="Proteomes" id="UP000323521">
    <property type="component" value="Chromosome"/>
</dbReference>
<gene>
    <name evidence="6" type="primary">gatC</name>
    <name evidence="7" type="ORF">DCMF_00360</name>
</gene>